<feature type="domain" description="Tim44-like" evidence="8">
    <location>
        <begin position="216"/>
        <end position="365"/>
    </location>
</feature>
<evidence type="ECO:0000256" key="4">
    <source>
        <dbReference type="ARBA" id="ARBA00022946"/>
    </source>
</evidence>
<dbReference type="Pfam" id="PF04280">
    <property type="entry name" value="Tim44"/>
    <property type="match status" value="1"/>
</dbReference>
<evidence type="ECO:0000256" key="1">
    <source>
        <dbReference type="ARBA" id="ARBA00004273"/>
    </source>
</evidence>
<evidence type="ECO:0000256" key="3">
    <source>
        <dbReference type="ARBA" id="ARBA00022792"/>
    </source>
</evidence>
<dbReference type="PANTHER" id="PTHR10721:SF1">
    <property type="entry name" value="MITOCHONDRIAL IMPORT INNER MEMBRANE TRANSLOCASE SUBUNIT TIM44"/>
    <property type="match status" value="1"/>
</dbReference>
<evidence type="ECO:0000313" key="9">
    <source>
        <dbReference type="EMBL" id="KAL1115255.1"/>
    </source>
</evidence>
<dbReference type="InterPro" id="IPR007379">
    <property type="entry name" value="Tim44-like_dom"/>
</dbReference>
<dbReference type="SUPFAM" id="SSF54427">
    <property type="entry name" value="NTF2-like"/>
    <property type="match status" value="1"/>
</dbReference>
<keyword evidence="6" id="KW-0472">Membrane</keyword>
<dbReference type="Gene3D" id="3.10.450.240">
    <property type="match status" value="1"/>
</dbReference>
<keyword evidence="5" id="KW-0496">Mitochondrion</keyword>
<evidence type="ECO:0000259" key="8">
    <source>
        <dbReference type="SMART" id="SM00978"/>
    </source>
</evidence>
<evidence type="ECO:0000256" key="5">
    <source>
        <dbReference type="ARBA" id="ARBA00023128"/>
    </source>
</evidence>
<feature type="compositionally biased region" description="Basic and acidic residues" evidence="7">
    <location>
        <begin position="69"/>
        <end position="80"/>
    </location>
</feature>
<dbReference type="AlphaFoldDB" id="A0ABD0XY43"/>
<gene>
    <name evidence="9" type="ORF">AAG570_007286</name>
</gene>
<accession>A0ABD0XY43</accession>
<sequence>MSSGGAVPTPMHVADVPPKVHLSCNQVTGPSSLTSPKANPYSTVYNKKKPHPPKLHLQHRNSPPGAIRLKHDDRSPFDETNKRHAGELWRKQYEKLEIENYKNQKPQRELEDSVYKQWMKRVEASRSKNVKEVKNIGNDDKAKIKTTWKEWLSRLFAPTEKDLVERPKLRRRSKSAPTDTKEVEQASKMSFKPLREVKMSGLEKVIAKLTLLDPTLPDTLNELVRLDPNFNTSDFELECKQDLIPNIMGAALAQDAELVRDWCTGPARTRFEEGITRDKKEGLVSCSSLLWVDFLRVSGGRLTESGPVVDITFTATLVLCGRDRTGRVVKGDPDDVRRVGYVWTMHRDPDETDPKAAWRLCDFKITEPETFL</sequence>
<keyword evidence="3" id="KW-0999">Mitochondrion inner membrane</keyword>
<name>A0ABD0XY43_9HEMI</name>
<comment type="subcellular location">
    <subcellularLocation>
        <location evidence="1">Mitochondrion inner membrane</location>
    </subcellularLocation>
</comment>
<evidence type="ECO:0000256" key="2">
    <source>
        <dbReference type="ARBA" id="ARBA00009597"/>
    </source>
</evidence>
<keyword evidence="10" id="KW-1185">Reference proteome</keyword>
<feature type="compositionally biased region" description="Polar residues" evidence="7">
    <location>
        <begin position="25"/>
        <end position="45"/>
    </location>
</feature>
<dbReference type="EMBL" id="JBFDAA010000020">
    <property type="protein sequence ID" value="KAL1115255.1"/>
    <property type="molecule type" value="Genomic_DNA"/>
</dbReference>
<dbReference type="PANTHER" id="PTHR10721">
    <property type="entry name" value="MITOCHONDRIAL IMPORT INNER MEMBRANE TRANSLOCASE SUBUNIT TIM44"/>
    <property type="match status" value="1"/>
</dbReference>
<evidence type="ECO:0000256" key="7">
    <source>
        <dbReference type="SAM" id="MobiDB-lite"/>
    </source>
</evidence>
<evidence type="ECO:0000313" key="10">
    <source>
        <dbReference type="Proteomes" id="UP001558652"/>
    </source>
</evidence>
<dbReference type="Proteomes" id="UP001558652">
    <property type="component" value="Unassembled WGS sequence"/>
</dbReference>
<dbReference type="SMART" id="SM00978">
    <property type="entry name" value="Tim44"/>
    <property type="match status" value="1"/>
</dbReference>
<evidence type="ECO:0000256" key="6">
    <source>
        <dbReference type="ARBA" id="ARBA00023136"/>
    </source>
</evidence>
<dbReference type="InterPro" id="IPR039544">
    <property type="entry name" value="Tim44-like"/>
</dbReference>
<proteinExistence type="inferred from homology"/>
<comment type="similarity">
    <text evidence="2">Belongs to the Tim44 family.</text>
</comment>
<keyword evidence="4" id="KW-0809">Transit peptide</keyword>
<reference evidence="9 10" key="1">
    <citation type="submission" date="2024-07" db="EMBL/GenBank/DDBJ databases">
        <title>Chromosome-level genome assembly of the water stick insect Ranatra chinensis (Heteroptera: Nepidae).</title>
        <authorList>
            <person name="Liu X."/>
        </authorList>
    </citation>
    <scope>NUCLEOTIDE SEQUENCE [LARGE SCALE GENOMIC DNA]</scope>
    <source>
        <strain evidence="9">Cailab_2021Rc</strain>
        <tissue evidence="9">Muscle</tissue>
    </source>
</reference>
<protein>
    <recommendedName>
        <fullName evidence="8">Tim44-like domain-containing protein</fullName>
    </recommendedName>
</protein>
<organism evidence="9 10">
    <name type="scientific">Ranatra chinensis</name>
    <dbReference type="NCBI Taxonomy" id="642074"/>
    <lineage>
        <taxon>Eukaryota</taxon>
        <taxon>Metazoa</taxon>
        <taxon>Ecdysozoa</taxon>
        <taxon>Arthropoda</taxon>
        <taxon>Hexapoda</taxon>
        <taxon>Insecta</taxon>
        <taxon>Pterygota</taxon>
        <taxon>Neoptera</taxon>
        <taxon>Paraneoptera</taxon>
        <taxon>Hemiptera</taxon>
        <taxon>Heteroptera</taxon>
        <taxon>Panheteroptera</taxon>
        <taxon>Nepomorpha</taxon>
        <taxon>Nepidae</taxon>
        <taxon>Ranatrinae</taxon>
        <taxon>Ranatra</taxon>
    </lineage>
</organism>
<feature type="region of interest" description="Disordered" evidence="7">
    <location>
        <begin position="25"/>
        <end position="80"/>
    </location>
</feature>
<comment type="caution">
    <text evidence="9">The sequence shown here is derived from an EMBL/GenBank/DDBJ whole genome shotgun (WGS) entry which is preliminary data.</text>
</comment>
<feature type="compositionally biased region" description="Basic residues" evidence="7">
    <location>
        <begin position="46"/>
        <end position="59"/>
    </location>
</feature>
<dbReference type="InterPro" id="IPR032710">
    <property type="entry name" value="NTF2-like_dom_sf"/>
</dbReference>
<dbReference type="GO" id="GO:0005743">
    <property type="term" value="C:mitochondrial inner membrane"/>
    <property type="evidence" value="ECO:0007669"/>
    <property type="project" value="UniProtKB-SubCell"/>
</dbReference>